<feature type="transmembrane region" description="Helical" evidence="2">
    <location>
        <begin position="157"/>
        <end position="178"/>
    </location>
</feature>
<dbReference type="STRING" id="456900.A0A151I654"/>
<organism evidence="5 6">
    <name type="scientific">Cyphomyrmex costatus</name>
    <dbReference type="NCBI Taxonomy" id="456900"/>
    <lineage>
        <taxon>Eukaryota</taxon>
        <taxon>Metazoa</taxon>
        <taxon>Ecdysozoa</taxon>
        <taxon>Arthropoda</taxon>
        <taxon>Hexapoda</taxon>
        <taxon>Insecta</taxon>
        <taxon>Pterygota</taxon>
        <taxon>Neoptera</taxon>
        <taxon>Endopterygota</taxon>
        <taxon>Hymenoptera</taxon>
        <taxon>Apocrita</taxon>
        <taxon>Aculeata</taxon>
        <taxon>Formicoidea</taxon>
        <taxon>Formicidae</taxon>
        <taxon>Myrmicinae</taxon>
        <taxon>Cyphomyrmex</taxon>
    </lineage>
</organism>
<dbReference type="Gene3D" id="1.10.10.60">
    <property type="entry name" value="Homeodomain-like"/>
    <property type="match status" value="1"/>
</dbReference>
<keyword evidence="2" id="KW-0812">Transmembrane</keyword>
<proteinExistence type="predicted"/>
<dbReference type="Pfam" id="PF03184">
    <property type="entry name" value="DDE_1"/>
    <property type="match status" value="1"/>
</dbReference>
<dbReference type="GO" id="GO:0003677">
    <property type="term" value="F:DNA binding"/>
    <property type="evidence" value="ECO:0007669"/>
    <property type="project" value="InterPro"/>
</dbReference>
<evidence type="ECO:0000259" key="4">
    <source>
        <dbReference type="Pfam" id="PF05225"/>
    </source>
</evidence>
<feature type="domain" description="DDE-1" evidence="3">
    <location>
        <begin position="173"/>
        <end position="295"/>
    </location>
</feature>
<evidence type="ECO:0000313" key="6">
    <source>
        <dbReference type="Proteomes" id="UP000078542"/>
    </source>
</evidence>
<feature type="non-terminal residue" evidence="5">
    <location>
        <position position="1"/>
    </location>
</feature>
<dbReference type="Pfam" id="PF05225">
    <property type="entry name" value="HTH_psq"/>
    <property type="match status" value="1"/>
</dbReference>
<dbReference type="EMBL" id="KQ978511">
    <property type="protein sequence ID" value="KYM93390.1"/>
    <property type="molecule type" value="Genomic_DNA"/>
</dbReference>
<dbReference type="InterPro" id="IPR009057">
    <property type="entry name" value="Homeodomain-like_sf"/>
</dbReference>
<comment type="subcellular location">
    <subcellularLocation>
        <location evidence="1">Nucleus</location>
    </subcellularLocation>
</comment>
<accession>A0A151I654</accession>
<dbReference type="AlphaFoldDB" id="A0A151I654"/>
<evidence type="ECO:0000259" key="3">
    <source>
        <dbReference type="Pfam" id="PF03184"/>
    </source>
</evidence>
<dbReference type="Proteomes" id="UP000078542">
    <property type="component" value="Unassembled WGS sequence"/>
</dbReference>
<name>A0A151I654_9HYME</name>
<evidence type="ECO:0000256" key="1">
    <source>
        <dbReference type="ARBA" id="ARBA00004123"/>
    </source>
</evidence>
<keyword evidence="2" id="KW-1133">Transmembrane helix</keyword>
<dbReference type="GO" id="GO:0005634">
    <property type="term" value="C:nucleus"/>
    <property type="evidence" value="ECO:0007669"/>
    <property type="project" value="UniProtKB-SubCell"/>
</dbReference>
<feature type="domain" description="HTH psq-type" evidence="4">
    <location>
        <begin position="13"/>
        <end position="47"/>
    </location>
</feature>
<dbReference type="InterPro" id="IPR036397">
    <property type="entry name" value="RNaseH_sf"/>
</dbReference>
<gene>
    <name evidence="5" type="ORF">ALC62_16007</name>
</gene>
<sequence length="356" mass="41152">KKKERKDLYEQADINSALKAIKNGISLGTASVKFGVPKSTLYIKNKRKVPIEAKMGPSTPGRYWYEGFLRRHPQLVTRVAQNLTHTRASVTEKEIRNWFNEVHSYLIKLNLLNIHPSRVFNCDESVFLLCPKSDQVIVRKGSKSVYKVVNADEKESLTTLFMVNAAGFMVSFMIMYWYKRVPYSVSSAFPNGWHIGLSEKGWMTAESFYEYILNYFHPWLVKNNIEFPVILYVDGHSSHLTLPVVEFCRKVKIELIALFPNATHILQPLDVAVFHPLKNIWKEAVNNWRLQNEGERFRREKFAPLLVAALNSIDLTKIIKNGFKGCGLLPFSINAVNYNILNKNKRNTPDEQEFFF</sequence>
<evidence type="ECO:0000256" key="2">
    <source>
        <dbReference type="SAM" id="Phobius"/>
    </source>
</evidence>
<evidence type="ECO:0008006" key="7">
    <source>
        <dbReference type="Google" id="ProtNLM"/>
    </source>
</evidence>
<dbReference type="SUPFAM" id="SSF46689">
    <property type="entry name" value="Homeodomain-like"/>
    <property type="match status" value="1"/>
</dbReference>
<dbReference type="InterPro" id="IPR007889">
    <property type="entry name" value="HTH_Psq"/>
</dbReference>
<keyword evidence="6" id="KW-1185">Reference proteome</keyword>
<dbReference type="InterPro" id="IPR050863">
    <property type="entry name" value="CenT-Element_Derived"/>
</dbReference>
<dbReference type="InterPro" id="IPR004875">
    <property type="entry name" value="DDE_SF_endonuclease_dom"/>
</dbReference>
<reference evidence="5 6" key="1">
    <citation type="submission" date="2016-03" db="EMBL/GenBank/DDBJ databases">
        <title>Cyphomyrmex costatus WGS genome.</title>
        <authorList>
            <person name="Nygaard S."/>
            <person name="Hu H."/>
            <person name="Boomsma J."/>
            <person name="Zhang G."/>
        </authorList>
    </citation>
    <scope>NUCLEOTIDE SEQUENCE [LARGE SCALE GENOMIC DNA]</scope>
    <source>
        <strain evidence="5">MS0001</strain>
        <tissue evidence="5">Whole body</tissue>
    </source>
</reference>
<protein>
    <recommendedName>
        <fullName evidence="7">DDE-1 domain-containing protein</fullName>
    </recommendedName>
</protein>
<dbReference type="Gene3D" id="3.30.420.10">
    <property type="entry name" value="Ribonuclease H-like superfamily/Ribonuclease H"/>
    <property type="match status" value="1"/>
</dbReference>
<keyword evidence="2" id="KW-0472">Membrane</keyword>
<dbReference type="PANTHER" id="PTHR19303">
    <property type="entry name" value="TRANSPOSON"/>
    <property type="match status" value="1"/>
</dbReference>
<dbReference type="PANTHER" id="PTHR19303:SF74">
    <property type="entry name" value="POGO TRANSPOSABLE ELEMENT WITH KRAB DOMAIN"/>
    <property type="match status" value="1"/>
</dbReference>
<evidence type="ECO:0000313" key="5">
    <source>
        <dbReference type="EMBL" id="KYM93390.1"/>
    </source>
</evidence>